<proteinExistence type="predicted"/>
<evidence type="ECO:0000256" key="1">
    <source>
        <dbReference type="SAM" id="MobiDB-lite"/>
    </source>
</evidence>
<dbReference type="AlphaFoldDB" id="A0AAU7AQ75"/>
<accession>A0AAU7AQ75</accession>
<protein>
    <submittedName>
        <fullName evidence="2">Uncharacterized protein</fullName>
    </submittedName>
</protein>
<dbReference type="RefSeq" id="WP_354700205.1">
    <property type="nucleotide sequence ID" value="NZ_CP114014.1"/>
</dbReference>
<dbReference type="KEGG" id="parq:DSM112329_00470"/>
<organism evidence="2">
    <name type="scientific">Paraconexibacter sp. AEG42_29</name>
    <dbReference type="NCBI Taxonomy" id="2997339"/>
    <lineage>
        <taxon>Bacteria</taxon>
        <taxon>Bacillati</taxon>
        <taxon>Actinomycetota</taxon>
        <taxon>Thermoleophilia</taxon>
        <taxon>Solirubrobacterales</taxon>
        <taxon>Paraconexibacteraceae</taxon>
        <taxon>Paraconexibacter</taxon>
    </lineage>
</organism>
<reference evidence="2" key="1">
    <citation type="submission" date="2022-12" db="EMBL/GenBank/DDBJ databases">
        <title>Paraconexibacter alkalitolerans sp. nov. and Baekduia alba sp. nov., isolated from soil and emended description of the genera Paraconexibacter (Chun et al., 2020) and Baekduia (An et al., 2020).</title>
        <authorList>
            <person name="Vieira S."/>
            <person name="Huber K.J."/>
            <person name="Geppert A."/>
            <person name="Wolf J."/>
            <person name="Neumann-Schaal M."/>
            <person name="Muesken M."/>
            <person name="Overmann J."/>
        </authorList>
    </citation>
    <scope>NUCLEOTIDE SEQUENCE</scope>
    <source>
        <strain evidence="2">AEG42_29</strain>
    </source>
</reference>
<sequence>MSHRIQIIVPDHVYQSLTATAAAHQSRPSTIAAAIVTAATDIAPQPFTGKRPDTRDVDDRDAFVNERLAAESSTGARGGTSPSSGDGSQPALERATWLEQHHDPEWRRTMWLAVKRLMASYPVLHDIVSYEWTTDRLTRDGVLALTVWRQQIDEHAGNDPRLELQWITALRDYAAYHETHRRQLTHPIDAHQRPDGW</sequence>
<dbReference type="EMBL" id="CP114014">
    <property type="protein sequence ID" value="XAY03650.1"/>
    <property type="molecule type" value="Genomic_DNA"/>
</dbReference>
<feature type="compositionally biased region" description="Polar residues" evidence="1">
    <location>
        <begin position="71"/>
        <end position="87"/>
    </location>
</feature>
<name>A0AAU7AQ75_9ACTN</name>
<gene>
    <name evidence="2" type="ORF">DSM112329_00470</name>
</gene>
<feature type="region of interest" description="Disordered" evidence="1">
    <location>
        <begin position="68"/>
        <end position="91"/>
    </location>
</feature>
<evidence type="ECO:0000313" key="2">
    <source>
        <dbReference type="EMBL" id="XAY03650.1"/>
    </source>
</evidence>